<evidence type="ECO:0000313" key="5">
    <source>
        <dbReference type="Proteomes" id="UP000694865"/>
    </source>
</evidence>
<keyword evidence="3" id="KW-0732">Signal</keyword>
<keyword evidence="5" id="KW-1185">Reference proteome</keyword>
<keyword evidence="1 2" id="KW-1015">Disulfide bond</keyword>
<dbReference type="Pfam" id="PF00057">
    <property type="entry name" value="Ldl_recept_a"/>
    <property type="match status" value="1"/>
</dbReference>
<accession>A0ABM0GTM8</accession>
<dbReference type="Proteomes" id="UP000694865">
    <property type="component" value="Unplaced"/>
</dbReference>
<protein>
    <submittedName>
        <fullName evidence="6">Golgi-associated plant pathogenesis-related protein 1-like</fullName>
    </submittedName>
</protein>
<dbReference type="InterPro" id="IPR035940">
    <property type="entry name" value="CAP_sf"/>
</dbReference>
<dbReference type="SMART" id="SM00198">
    <property type="entry name" value="SCP"/>
    <property type="match status" value="1"/>
</dbReference>
<dbReference type="CDD" id="cd00112">
    <property type="entry name" value="LDLa"/>
    <property type="match status" value="1"/>
</dbReference>
<dbReference type="PRINTS" id="PR00837">
    <property type="entry name" value="V5TPXLIKE"/>
</dbReference>
<dbReference type="InterPro" id="IPR023415">
    <property type="entry name" value="LDLR_class-A_CS"/>
</dbReference>
<sequence>MKMKYVDLIMLVIILKIVIESAAESVYFDPDGCNPGTPFSCANTGKVCIHSSLLCDGNFDCPDHGDEEDCVAINTTDKITCVMPMNETGNGSISEYKRQLLEAHNYFRCMHGVPPLVWDIVLSEAASVYGNVTLKQESTALFLGQIWPFGENTAMYRRDHFPAVTGMETVDYWCQQKQMYNCDESKPSILTDMFTQVVWKNTTRIGCGIAEGQEVYVVCNYFPKGNVNGTFIENVPCAKNTTLTEY</sequence>
<dbReference type="PANTHER" id="PTHR10334">
    <property type="entry name" value="CYSTEINE-RICH SECRETORY PROTEIN-RELATED"/>
    <property type="match status" value="1"/>
</dbReference>
<dbReference type="GeneID" id="100368433"/>
<name>A0ABM0GTM8_SACKO</name>
<gene>
    <name evidence="6" type="primary">LOC100368433</name>
</gene>
<dbReference type="Pfam" id="PF00188">
    <property type="entry name" value="CAP"/>
    <property type="match status" value="1"/>
</dbReference>
<evidence type="ECO:0000313" key="6">
    <source>
        <dbReference type="RefSeq" id="XP_002737113.1"/>
    </source>
</evidence>
<feature type="domain" description="SCP" evidence="4">
    <location>
        <begin position="95"/>
        <end position="229"/>
    </location>
</feature>
<comment type="caution">
    <text evidence="2">Lacks conserved residue(s) required for the propagation of feature annotation.</text>
</comment>
<dbReference type="InterPro" id="IPR014044">
    <property type="entry name" value="CAP_dom"/>
</dbReference>
<feature type="signal peptide" evidence="3">
    <location>
        <begin position="1"/>
        <end position="23"/>
    </location>
</feature>
<dbReference type="Gene3D" id="4.10.400.10">
    <property type="entry name" value="Low-density Lipoprotein Receptor"/>
    <property type="match status" value="1"/>
</dbReference>
<dbReference type="SUPFAM" id="SSF57424">
    <property type="entry name" value="LDL receptor-like module"/>
    <property type="match status" value="1"/>
</dbReference>
<dbReference type="SUPFAM" id="SSF55797">
    <property type="entry name" value="PR-1-like"/>
    <property type="match status" value="1"/>
</dbReference>
<dbReference type="PROSITE" id="PS50068">
    <property type="entry name" value="LDLRA_2"/>
    <property type="match status" value="1"/>
</dbReference>
<dbReference type="InterPro" id="IPR036055">
    <property type="entry name" value="LDL_receptor-like_sf"/>
</dbReference>
<dbReference type="RefSeq" id="XP_002737113.1">
    <property type="nucleotide sequence ID" value="XM_002737067.1"/>
</dbReference>
<evidence type="ECO:0000256" key="3">
    <source>
        <dbReference type="SAM" id="SignalP"/>
    </source>
</evidence>
<dbReference type="CDD" id="cd05382">
    <property type="entry name" value="CAP_GAPR1-like"/>
    <property type="match status" value="1"/>
</dbReference>
<dbReference type="Gene3D" id="3.40.33.10">
    <property type="entry name" value="CAP"/>
    <property type="match status" value="1"/>
</dbReference>
<feature type="chain" id="PRO_5047000649" evidence="3">
    <location>
        <begin position="24"/>
        <end position="246"/>
    </location>
</feature>
<dbReference type="PROSITE" id="PS01010">
    <property type="entry name" value="CRISP_2"/>
    <property type="match status" value="1"/>
</dbReference>
<dbReference type="SMART" id="SM00192">
    <property type="entry name" value="LDLa"/>
    <property type="match status" value="1"/>
</dbReference>
<proteinExistence type="predicted"/>
<reference evidence="6" key="1">
    <citation type="submission" date="2025-08" db="UniProtKB">
        <authorList>
            <consortium name="RefSeq"/>
        </authorList>
    </citation>
    <scope>IDENTIFICATION</scope>
    <source>
        <tissue evidence="6">Testes</tissue>
    </source>
</reference>
<organism evidence="5 6">
    <name type="scientific">Saccoglossus kowalevskii</name>
    <name type="common">Acorn worm</name>
    <dbReference type="NCBI Taxonomy" id="10224"/>
    <lineage>
        <taxon>Eukaryota</taxon>
        <taxon>Metazoa</taxon>
        <taxon>Hemichordata</taxon>
        <taxon>Enteropneusta</taxon>
        <taxon>Harrimaniidae</taxon>
        <taxon>Saccoglossus</taxon>
    </lineage>
</organism>
<dbReference type="PROSITE" id="PS01209">
    <property type="entry name" value="LDLRA_1"/>
    <property type="match status" value="1"/>
</dbReference>
<evidence type="ECO:0000256" key="2">
    <source>
        <dbReference type="PROSITE-ProRule" id="PRU00124"/>
    </source>
</evidence>
<dbReference type="InterPro" id="IPR034113">
    <property type="entry name" value="SCP_GAPR1-like"/>
</dbReference>
<evidence type="ECO:0000259" key="4">
    <source>
        <dbReference type="SMART" id="SM00198"/>
    </source>
</evidence>
<dbReference type="InterPro" id="IPR002172">
    <property type="entry name" value="LDrepeatLR_classA_rpt"/>
</dbReference>
<evidence type="ECO:0000256" key="1">
    <source>
        <dbReference type="ARBA" id="ARBA00023157"/>
    </source>
</evidence>
<feature type="disulfide bond" evidence="2">
    <location>
        <begin position="55"/>
        <end position="70"/>
    </location>
</feature>
<dbReference type="InterPro" id="IPR018244">
    <property type="entry name" value="Allrgn_V5/Tpx1_CS"/>
</dbReference>
<dbReference type="InterPro" id="IPR001283">
    <property type="entry name" value="CRISP-related"/>
</dbReference>